<dbReference type="Gene3D" id="3.90.930.60">
    <property type="match status" value="1"/>
</dbReference>
<dbReference type="InterPro" id="IPR000594">
    <property type="entry name" value="ThiF_NAD_FAD-bd"/>
</dbReference>
<proteinExistence type="predicted"/>
<keyword evidence="4" id="KW-1185">Reference proteome</keyword>
<protein>
    <submittedName>
        <fullName evidence="3">ThiF family adenylyltransferase</fullName>
    </submittedName>
</protein>
<gene>
    <name evidence="3" type="ORF">ACFP3R_36000</name>
</gene>
<sequence>MMFRPRIKWEHRPVRLGDGRIRIGAVRGIEAAVVDPDGWVWALLETLDGTRTMDQVVADLVHAFPDRPEVDVRAAIGDLIGEGYVEDATEPVPEGLSATERERYGRGRGLWRWMDRTPRRTSWDVQLLLRQARVVVVGIGGVGGVAAWALVASGVGYVHCVEPDVVELSNLNRQLLFTEHDVGRVKVEAAVRRLRAHNRDVQVTGERLVVDGPAVLRGLAARFDVLLLAADKPAERIRSWTNLACRETGTAWVHGGYDGPQVSMGLYRPGGGGPCYDCLYAEQGARQAALPPRTEWSPGIGLRAVAPQAVNAITATIAGSMTVHAVMSLITGVPALRTDCQYGYNLVTLQSRVIGLNAPSPLCPTCGSHS</sequence>
<dbReference type="SUPFAM" id="SSF69572">
    <property type="entry name" value="Activating enzymes of the ubiquitin-like proteins"/>
    <property type="match status" value="1"/>
</dbReference>
<dbReference type="Gene3D" id="3.40.50.720">
    <property type="entry name" value="NAD(P)-binding Rossmann-like Domain"/>
    <property type="match status" value="1"/>
</dbReference>
<evidence type="ECO:0000313" key="3">
    <source>
        <dbReference type="EMBL" id="MFC6094699.1"/>
    </source>
</evidence>
<dbReference type="EMBL" id="JBHSQO010000071">
    <property type="protein sequence ID" value="MFC6094699.1"/>
    <property type="molecule type" value="Genomic_DNA"/>
</dbReference>
<feature type="domain" description="PaaA-like N-terminal" evidence="2">
    <location>
        <begin position="11"/>
        <end position="62"/>
    </location>
</feature>
<dbReference type="Pfam" id="PF00899">
    <property type="entry name" value="ThiF"/>
    <property type="match status" value="1"/>
</dbReference>
<reference evidence="4" key="1">
    <citation type="journal article" date="2019" name="Int. J. Syst. Evol. Microbiol.">
        <title>The Global Catalogue of Microorganisms (GCM) 10K type strain sequencing project: providing services to taxonomists for standard genome sequencing and annotation.</title>
        <authorList>
            <consortium name="The Broad Institute Genomics Platform"/>
            <consortium name="The Broad Institute Genome Sequencing Center for Infectious Disease"/>
            <person name="Wu L."/>
            <person name="Ma J."/>
        </authorList>
    </citation>
    <scope>NUCLEOTIDE SEQUENCE [LARGE SCALE GENOMIC DNA]</scope>
    <source>
        <strain evidence="4">CGMCC 4.7246</strain>
    </source>
</reference>
<evidence type="ECO:0000259" key="1">
    <source>
        <dbReference type="Pfam" id="PF00899"/>
    </source>
</evidence>
<dbReference type="PANTHER" id="PTHR43267">
    <property type="entry name" value="TRNA THREONYLCARBAMOYLADENOSINE DEHYDRATASE"/>
    <property type="match status" value="1"/>
</dbReference>
<name>A0ABW1PH85_9PSEU</name>
<dbReference type="InterPro" id="IPR045886">
    <property type="entry name" value="ThiF/MoeB/HesA"/>
</dbReference>
<dbReference type="Pfam" id="PF21475">
    <property type="entry name" value="PaaA-like_N"/>
    <property type="match status" value="1"/>
</dbReference>
<dbReference type="PANTHER" id="PTHR43267:SF1">
    <property type="entry name" value="TRNA THREONYLCARBAMOYLADENOSINE DEHYDRATASE"/>
    <property type="match status" value="1"/>
</dbReference>
<evidence type="ECO:0000259" key="2">
    <source>
        <dbReference type="Pfam" id="PF21475"/>
    </source>
</evidence>
<dbReference type="InterPro" id="IPR049268">
    <property type="entry name" value="PaaA-like_N"/>
</dbReference>
<comment type="caution">
    <text evidence="3">The sequence shown here is derived from an EMBL/GenBank/DDBJ whole genome shotgun (WGS) entry which is preliminary data.</text>
</comment>
<keyword evidence="3" id="KW-0808">Transferase</keyword>
<dbReference type="Proteomes" id="UP001596220">
    <property type="component" value="Unassembled WGS sequence"/>
</dbReference>
<dbReference type="InterPro" id="IPR035985">
    <property type="entry name" value="Ubiquitin-activating_enz"/>
</dbReference>
<organism evidence="3 4">
    <name type="scientific">Saccharothrix lopnurensis</name>
    <dbReference type="NCBI Taxonomy" id="1670621"/>
    <lineage>
        <taxon>Bacteria</taxon>
        <taxon>Bacillati</taxon>
        <taxon>Actinomycetota</taxon>
        <taxon>Actinomycetes</taxon>
        <taxon>Pseudonocardiales</taxon>
        <taxon>Pseudonocardiaceae</taxon>
        <taxon>Saccharothrix</taxon>
    </lineage>
</organism>
<evidence type="ECO:0000313" key="4">
    <source>
        <dbReference type="Proteomes" id="UP001596220"/>
    </source>
</evidence>
<dbReference type="GO" id="GO:0016779">
    <property type="term" value="F:nucleotidyltransferase activity"/>
    <property type="evidence" value="ECO:0007669"/>
    <property type="project" value="UniProtKB-KW"/>
</dbReference>
<keyword evidence="3" id="KW-0548">Nucleotidyltransferase</keyword>
<accession>A0ABW1PH85</accession>
<feature type="domain" description="THIF-type NAD/FAD binding fold" evidence="1">
    <location>
        <begin position="124"/>
        <end position="364"/>
    </location>
</feature>